<dbReference type="Gene3D" id="3.30.9.10">
    <property type="entry name" value="D-Amino Acid Oxidase, subunit A, domain 2"/>
    <property type="match status" value="1"/>
</dbReference>
<dbReference type="InterPro" id="IPR006076">
    <property type="entry name" value="FAD-dep_OxRdtase"/>
</dbReference>
<dbReference type="GO" id="GO:0005737">
    <property type="term" value="C:cytoplasm"/>
    <property type="evidence" value="ECO:0007669"/>
    <property type="project" value="TreeGrafter"/>
</dbReference>
<dbReference type="AlphaFoldDB" id="A0A5N6BIT2"/>
<protein>
    <submittedName>
        <fullName evidence="2">FAD-dependent oxidoreductase</fullName>
    </submittedName>
</protein>
<accession>A0A5N6BIT2</accession>
<dbReference type="PANTHER" id="PTHR13847">
    <property type="entry name" value="SARCOSINE DEHYDROGENASE-RELATED"/>
    <property type="match status" value="1"/>
</dbReference>
<dbReference type="EMBL" id="VDMA02000022">
    <property type="protein sequence ID" value="KAB8180404.1"/>
    <property type="molecule type" value="Genomic_DNA"/>
</dbReference>
<evidence type="ECO:0000259" key="1">
    <source>
        <dbReference type="Pfam" id="PF01266"/>
    </source>
</evidence>
<gene>
    <name evidence="2" type="ORF">FH610_032965</name>
</gene>
<dbReference type="InterPro" id="IPR036188">
    <property type="entry name" value="FAD/NAD-bd_sf"/>
</dbReference>
<evidence type="ECO:0000313" key="3">
    <source>
        <dbReference type="Proteomes" id="UP000313066"/>
    </source>
</evidence>
<dbReference type="Proteomes" id="UP000313066">
    <property type="component" value="Unassembled WGS sequence"/>
</dbReference>
<comment type="caution">
    <text evidence="2">The sequence shown here is derived from an EMBL/GenBank/DDBJ whole genome shotgun (WGS) entry which is preliminary data.</text>
</comment>
<reference evidence="2 3" key="1">
    <citation type="submission" date="2019-10" db="EMBL/GenBank/DDBJ databases">
        <title>Nonomuraea sp. nov., isolated from Phyllanthus amarus.</title>
        <authorList>
            <person name="Klykleung N."/>
            <person name="Tanasupawat S."/>
        </authorList>
    </citation>
    <scope>NUCLEOTIDE SEQUENCE [LARGE SCALE GENOMIC DNA]</scope>
    <source>
        <strain evidence="2 3">CR1-09</strain>
    </source>
</reference>
<dbReference type="SUPFAM" id="SSF51905">
    <property type="entry name" value="FAD/NAD(P)-binding domain"/>
    <property type="match status" value="1"/>
</dbReference>
<dbReference type="PANTHER" id="PTHR13847:SF285">
    <property type="entry name" value="FAD DEPENDENT OXIDOREDUCTASE DOMAIN-CONTAINING PROTEIN"/>
    <property type="match status" value="1"/>
</dbReference>
<sequence>MTANGGVSFWYRETGLPARRPPLERPVDADVCIVGAGYTGLWTAYYLKKAQPSLDVVVLERKFAGYGASGRNGGWLTGALAGSPRRFARTHGGEGVQALQRAMNETVDEVIAVARAEGIDADIVKGGILRVAHAPSHLPRLTAQVRAARAWGDTEVEQLDAEQTTARIRVDGALGASFSPHCARVQPAKLVQGLARVVEGLGVRIYESTPVTEIVPHEARTPYGAVRADFVLRATEGFTAGLAGERRTWLPMNSSLIVTERLPGRVWERIGWEGRELLGDMSHAYIYAQRTADDRIAIGGRGVPYLFGSRTDDDGRTHATTVRALRDALVRLFPAVRDAAVEHAWCGVLGVPRDWCSTAALDRRTGLGWAGGYVGHGVATTNLAGRTLRDLVLGADTDLTRLPWVGRKVRRWEPEPLRWIGVRGMYAAYRAADRAEMVGGRTTTSPIARIADAVARRN</sequence>
<keyword evidence="3" id="KW-1185">Reference proteome</keyword>
<dbReference type="Pfam" id="PF01266">
    <property type="entry name" value="DAO"/>
    <property type="match status" value="1"/>
</dbReference>
<feature type="domain" description="FAD dependent oxidoreductase" evidence="1">
    <location>
        <begin position="30"/>
        <end position="391"/>
    </location>
</feature>
<evidence type="ECO:0000313" key="2">
    <source>
        <dbReference type="EMBL" id="KAB8180404.1"/>
    </source>
</evidence>
<dbReference type="Gene3D" id="3.50.50.60">
    <property type="entry name" value="FAD/NAD(P)-binding domain"/>
    <property type="match status" value="1"/>
</dbReference>
<dbReference type="RefSeq" id="WP_139579143.1">
    <property type="nucleotide sequence ID" value="NZ_VDMA02000022.1"/>
</dbReference>
<proteinExistence type="predicted"/>
<name>A0A5N6BIT2_9ACTN</name>
<organism evidence="2 3">
    <name type="scientific">Microbispora catharanthi</name>
    <dbReference type="NCBI Taxonomy" id="1712871"/>
    <lineage>
        <taxon>Bacteria</taxon>
        <taxon>Bacillati</taxon>
        <taxon>Actinomycetota</taxon>
        <taxon>Actinomycetes</taxon>
        <taxon>Streptosporangiales</taxon>
        <taxon>Streptosporangiaceae</taxon>
        <taxon>Microbispora</taxon>
    </lineage>
</organism>